<proteinExistence type="predicted"/>
<evidence type="ECO:0000259" key="3">
    <source>
        <dbReference type="PROSITE" id="PS50123"/>
    </source>
</evidence>
<dbReference type="GO" id="GO:0008984">
    <property type="term" value="F:protein-glutamate methylesterase activity"/>
    <property type="evidence" value="ECO:0007669"/>
    <property type="project" value="InterPro"/>
</dbReference>
<evidence type="ECO:0000256" key="2">
    <source>
        <dbReference type="SAM" id="MobiDB-lite"/>
    </source>
</evidence>
<dbReference type="PANTHER" id="PTHR24422">
    <property type="entry name" value="CHEMOTAXIS PROTEIN METHYLTRANSFERASE"/>
    <property type="match status" value="1"/>
</dbReference>
<feature type="coiled-coil region" evidence="1">
    <location>
        <begin position="586"/>
        <end position="630"/>
    </location>
</feature>
<dbReference type="Gene3D" id="3.40.50.150">
    <property type="entry name" value="Vaccinia Virus protein VP39"/>
    <property type="match status" value="1"/>
</dbReference>
<accession>A0AAP3UXC1</accession>
<feature type="region of interest" description="Disordered" evidence="2">
    <location>
        <begin position="433"/>
        <end position="453"/>
    </location>
</feature>
<keyword evidence="1" id="KW-0175">Coiled coil</keyword>
<dbReference type="InterPro" id="IPR000780">
    <property type="entry name" value="CheR_MeTrfase"/>
</dbReference>
<dbReference type="Gene3D" id="3.40.50.180">
    <property type="entry name" value="Methylesterase CheB, C-terminal domain"/>
    <property type="match status" value="2"/>
</dbReference>
<dbReference type="SUPFAM" id="SSF47757">
    <property type="entry name" value="Chemotaxis receptor methyltransferase CheR, N-terminal domain"/>
    <property type="match status" value="1"/>
</dbReference>
<evidence type="ECO:0000313" key="4">
    <source>
        <dbReference type="EMBL" id="MDF1585048.1"/>
    </source>
</evidence>
<dbReference type="GO" id="GO:0000156">
    <property type="term" value="F:phosphorelay response regulator activity"/>
    <property type="evidence" value="ECO:0007669"/>
    <property type="project" value="InterPro"/>
</dbReference>
<dbReference type="PROSITE" id="PS50123">
    <property type="entry name" value="CHER"/>
    <property type="match status" value="1"/>
</dbReference>
<organism evidence="4 5">
    <name type="scientific">Marinimicrococcus flavescens</name>
    <dbReference type="NCBI Taxonomy" id="3031815"/>
    <lineage>
        <taxon>Bacteria</taxon>
        <taxon>Pseudomonadati</taxon>
        <taxon>Pseudomonadota</taxon>
        <taxon>Alphaproteobacteria</taxon>
        <taxon>Geminicoccales</taxon>
        <taxon>Geminicoccaceae</taxon>
        <taxon>Marinimicrococcus</taxon>
    </lineage>
</organism>
<dbReference type="AlphaFoldDB" id="A0AAP3UXC1"/>
<sequence length="880" mass="94631">MAVVAILVGAGALEALERFFSGLPKNPGCAFVVLRDLSGELDLFVQRLLARCTGLPARATAAGEELVPNTIHLLACGDGSFDGFLGSLAAEAGGRAAAVVLSGDRLTTAAGLQQFAGAGGLVLVQEPATASFEVMPCAAIAAVPEAVVLPPESMVLPLLAQLRLATGELEAEAPLKDVLALLLRRYGIDFSTYRLPLLMRRLQRRAAFRRMPDLGAFEQLLRHDPEELERLHDDFLIGVTAFMRDREAFGALASHVLPALAARRRALRIWVPGCASGEEAFSIAMVLREHALQRERPLDFAIFATDVHRRSLDLAAQAFYPDDRLAGLDPELVDRHFMRLAGGWRPRPELRRCVVFSAHDLLADPPLSRMDLVSCRNLLIYLTAEAQREALGRLHASLVPGGYLFLGSSESVGGPASGFEPVEPRWRIFRRREGEGGKCPEGPPLGQLRSRLREPPAGRSLPQAIEALLAHLAPPGLLVDDSGTILRVLHEEAVRAALALPVMPARVSEIADTALRHALLAGLGSARLTGRATVEAGTAASLAVTCLPAGEQPLFLVTTDRPAKAETAAPDSVAVARLERELAGAAAALQASLGDLQAANEELRAANDELQAANDELSSVNEELHLVSAEHEARLGELAQLATDMENFLRGTAMGLVFLDEELALRRFTARAVELFAVVSDDVGRPIHEIRWRFDYPDLERDLLRCLEHEVALGRDVRTPGDGMFRIEMMPYRLRSGEVAGVVLVFEDVGALRKVQQQAQREACFAAGLAETAGLEVCRLDPQLRVLAASAAFARAVQAEPAGLGGRLLAELVPARTLAGIAATAAGLDPAKAEGSFLAEDAREPEGERLQRLWTLQAFFGDDGRLVELQAVGRKLPARG</sequence>
<protein>
    <submittedName>
        <fullName evidence="4">Chemotaxis protein CheB</fullName>
    </submittedName>
</protein>
<dbReference type="Pfam" id="PF01739">
    <property type="entry name" value="CheR"/>
    <property type="match status" value="1"/>
</dbReference>
<comment type="caution">
    <text evidence="4">The sequence shown here is derived from an EMBL/GenBank/DDBJ whole genome shotgun (WGS) entry which is preliminary data.</text>
</comment>
<dbReference type="PRINTS" id="PR00996">
    <property type="entry name" value="CHERMTFRASE"/>
</dbReference>
<dbReference type="SUPFAM" id="SSF53335">
    <property type="entry name" value="S-adenosyl-L-methionine-dependent methyltransferases"/>
    <property type="match status" value="1"/>
</dbReference>
<name>A0AAP3UXC1_9PROT</name>
<evidence type="ECO:0000313" key="5">
    <source>
        <dbReference type="Proteomes" id="UP001301140"/>
    </source>
</evidence>
<dbReference type="RefSeq" id="WP_327787458.1">
    <property type="nucleotide sequence ID" value="NZ_JARGEQ010000008.1"/>
</dbReference>
<evidence type="ECO:0000256" key="1">
    <source>
        <dbReference type="SAM" id="Coils"/>
    </source>
</evidence>
<dbReference type="SUPFAM" id="SSF52738">
    <property type="entry name" value="Methylesterase CheB, C-terminal domain"/>
    <property type="match status" value="1"/>
</dbReference>
<dbReference type="InterPro" id="IPR022641">
    <property type="entry name" value="CheR_N"/>
</dbReference>
<gene>
    <name evidence="4" type="ORF">PZ740_01455</name>
</gene>
<dbReference type="EMBL" id="JARGEQ010000008">
    <property type="protein sequence ID" value="MDF1585048.1"/>
    <property type="molecule type" value="Genomic_DNA"/>
</dbReference>
<dbReference type="InterPro" id="IPR050903">
    <property type="entry name" value="Bact_Chemotaxis_MeTrfase"/>
</dbReference>
<dbReference type="GO" id="GO:0005737">
    <property type="term" value="C:cytoplasm"/>
    <property type="evidence" value="ECO:0007669"/>
    <property type="project" value="InterPro"/>
</dbReference>
<dbReference type="Pfam" id="PF01339">
    <property type="entry name" value="CheB_methylest"/>
    <property type="match status" value="1"/>
</dbReference>
<dbReference type="GO" id="GO:0008757">
    <property type="term" value="F:S-adenosylmethionine-dependent methyltransferase activity"/>
    <property type="evidence" value="ECO:0007669"/>
    <property type="project" value="InterPro"/>
</dbReference>
<dbReference type="InterPro" id="IPR029063">
    <property type="entry name" value="SAM-dependent_MTases_sf"/>
</dbReference>
<feature type="domain" description="CheR-type methyltransferase" evidence="3">
    <location>
        <begin position="171"/>
        <end position="435"/>
    </location>
</feature>
<dbReference type="GO" id="GO:0006935">
    <property type="term" value="P:chemotaxis"/>
    <property type="evidence" value="ECO:0007669"/>
    <property type="project" value="InterPro"/>
</dbReference>
<dbReference type="InterPro" id="IPR022642">
    <property type="entry name" value="CheR_C"/>
</dbReference>
<dbReference type="Gene3D" id="3.30.450.20">
    <property type="entry name" value="PAS domain"/>
    <property type="match status" value="1"/>
</dbReference>
<reference evidence="4 5" key="1">
    <citation type="submission" date="2023-03" db="EMBL/GenBank/DDBJ databases">
        <title>YIM 152171 draft genome.</title>
        <authorList>
            <person name="Yang Z."/>
        </authorList>
    </citation>
    <scope>NUCLEOTIDE SEQUENCE [LARGE SCALE GENOMIC DNA]</scope>
    <source>
        <strain evidence="4 5">YIM 152171</strain>
    </source>
</reference>
<keyword evidence="5" id="KW-1185">Reference proteome</keyword>
<dbReference type="SMART" id="SM00138">
    <property type="entry name" value="MeTrc"/>
    <property type="match status" value="1"/>
</dbReference>
<dbReference type="Proteomes" id="UP001301140">
    <property type="component" value="Unassembled WGS sequence"/>
</dbReference>
<dbReference type="Pfam" id="PF13596">
    <property type="entry name" value="PAS_10"/>
    <property type="match status" value="1"/>
</dbReference>
<dbReference type="InterPro" id="IPR000673">
    <property type="entry name" value="Sig_transdc_resp-reg_Me-estase"/>
</dbReference>
<dbReference type="Pfam" id="PF03705">
    <property type="entry name" value="CheR_N"/>
    <property type="match status" value="1"/>
</dbReference>
<dbReference type="InterPro" id="IPR035909">
    <property type="entry name" value="CheB_C"/>
</dbReference>